<sequence length="263" mass="30937">MRRGKKWSEEELEYLEDKWGAVSIKGIAKKLNRSVNAVKLKAQRMGLGDARSHFDGITVSQLSLVLNTHYGILKNWIKLYDFPARKKVFAAENKVLVVTYQDFWKWAKENRHMLDFSRFERLSLGPEPKWVEEKRKADQIKKLHVPKPHNTPWSKDDDEKLKWMLNQFKYTYPEIAEELKRSQAAVKRRILDLGLKQRPIRLPNHIKYSPEEERLLIDLLGKGYCFEEIADRLNRSALGVRGKAERLGYKFKNGVPYLEKEIG</sequence>
<keyword evidence="3" id="KW-1185">Reference proteome</keyword>
<dbReference type="RefSeq" id="WP_120074657.1">
    <property type="nucleotide sequence ID" value="NZ_CP126113.1"/>
</dbReference>
<evidence type="ECO:0000259" key="1">
    <source>
        <dbReference type="SMART" id="SM00717"/>
    </source>
</evidence>
<reference evidence="2" key="1">
    <citation type="submission" date="2018-12" db="EMBL/GenBank/DDBJ databases">
        <authorList>
            <person name="Sun L."/>
            <person name="Chen Z."/>
        </authorList>
    </citation>
    <scope>NUCLEOTIDE SEQUENCE [LARGE SCALE GENOMIC DNA]</scope>
    <source>
        <strain evidence="2">DSM 16012</strain>
    </source>
</reference>
<dbReference type="Proteomes" id="UP000273811">
    <property type="component" value="Unassembled WGS sequence"/>
</dbReference>
<feature type="domain" description="Myb-like" evidence="1">
    <location>
        <begin position="3"/>
        <end position="48"/>
    </location>
</feature>
<name>A0A443IM51_9BACI</name>
<dbReference type="OrthoDB" id="1669646at2"/>
<evidence type="ECO:0000313" key="2">
    <source>
        <dbReference type="EMBL" id="RWR06735.1"/>
    </source>
</evidence>
<dbReference type="EMBL" id="QYTU02000034">
    <property type="protein sequence ID" value="RWR06735.1"/>
    <property type="molecule type" value="Genomic_DNA"/>
</dbReference>
<feature type="domain" description="Myb-like" evidence="1">
    <location>
        <begin position="204"/>
        <end position="250"/>
    </location>
</feature>
<gene>
    <name evidence="2" type="ORF">D4N35_013805</name>
</gene>
<dbReference type="SMART" id="SM00717">
    <property type="entry name" value="SANT"/>
    <property type="match status" value="3"/>
</dbReference>
<protein>
    <recommendedName>
        <fullName evidence="1">Myb-like domain-containing protein</fullName>
    </recommendedName>
</protein>
<dbReference type="AlphaFoldDB" id="A0A443IM51"/>
<dbReference type="InterPro" id="IPR001005">
    <property type="entry name" value="SANT/Myb"/>
</dbReference>
<evidence type="ECO:0000313" key="3">
    <source>
        <dbReference type="Proteomes" id="UP000273811"/>
    </source>
</evidence>
<organism evidence="2 3">
    <name type="scientific">Siminovitchia fortis</name>
    <dbReference type="NCBI Taxonomy" id="254758"/>
    <lineage>
        <taxon>Bacteria</taxon>
        <taxon>Bacillati</taxon>
        <taxon>Bacillota</taxon>
        <taxon>Bacilli</taxon>
        <taxon>Bacillales</taxon>
        <taxon>Bacillaceae</taxon>
        <taxon>Siminovitchia</taxon>
    </lineage>
</organism>
<comment type="caution">
    <text evidence="2">The sequence shown here is derived from an EMBL/GenBank/DDBJ whole genome shotgun (WGS) entry which is preliminary data.</text>
</comment>
<accession>A0A443IM51</accession>
<proteinExistence type="predicted"/>
<feature type="domain" description="Myb-like" evidence="1">
    <location>
        <begin position="149"/>
        <end position="196"/>
    </location>
</feature>